<dbReference type="STRING" id="553469.SAMN04487947_1192"/>
<dbReference type="InterPro" id="IPR036388">
    <property type="entry name" value="WH-like_DNA-bd_sf"/>
</dbReference>
<sequence>MPAEGDETEETAAQQRILAHATRPQAVGVRPHEQLQAMEERAVTDGGTTTAKITADRATVHGVLTSETRAAVIAYLADQPHATVDSVAGFVASRTRRSLDTVRISLVHTHLPRLVEAGACTWDRETEDVNATEQTEAFHEIAQFAAMRLEGEDE</sequence>
<feature type="domain" description="DUF7344" evidence="1">
    <location>
        <begin position="62"/>
        <end position="129"/>
    </location>
</feature>
<name>A0A1I6GI47_9EURY</name>
<evidence type="ECO:0000259" key="1">
    <source>
        <dbReference type="Pfam" id="PF24035"/>
    </source>
</evidence>
<accession>A0A1I6GI47</accession>
<dbReference type="Proteomes" id="UP000198531">
    <property type="component" value="Unassembled WGS sequence"/>
</dbReference>
<dbReference type="InterPro" id="IPR055768">
    <property type="entry name" value="DUF7344"/>
</dbReference>
<organism evidence="2 3">
    <name type="scientific">Halogeometricum rufum</name>
    <dbReference type="NCBI Taxonomy" id="553469"/>
    <lineage>
        <taxon>Archaea</taxon>
        <taxon>Methanobacteriati</taxon>
        <taxon>Methanobacteriota</taxon>
        <taxon>Stenosarchaea group</taxon>
        <taxon>Halobacteria</taxon>
        <taxon>Halobacteriales</taxon>
        <taxon>Haloferacaceae</taxon>
        <taxon>Halogeometricum</taxon>
    </lineage>
</organism>
<proteinExistence type="predicted"/>
<protein>
    <recommendedName>
        <fullName evidence="1">DUF7344 domain-containing protein</fullName>
    </recommendedName>
</protein>
<dbReference type="EMBL" id="FOYT01000001">
    <property type="protein sequence ID" value="SFR41858.1"/>
    <property type="molecule type" value="Genomic_DNA"/>
</dbReference>
<dbReference type="AlphaFoldDB" id="A0A1I6GI47"/>
<dbReference type="Pfam" id="PF24035">
    <property type="entry name" value="DUF7344"/>
    <property type="match status" value="1"/>
</dbReference>
<dbReference type="Gene3D" id="1.10.10.10">
    <property type="entry name" value="Winged helix-like DNA-binding domain superfamily/Winged helix DNA-binding domain"/>
    <property type="match status" value="1"/>
</dbReference>
<dbReference type="OrthoDB" id="328089at2157"/>
<evidence type="ECO:0000313" key="3">
    <source>
        <dbReference type="Proteomes" id="UP000198531"/>
    </source>
</evidence>
<dbReference type="RefSeq" id="WP_089805491.1">
    <property type="nucleotide sequence ID" value="NZ_FOYT01000001.1"/>
</dbReference>
<keyword evidence="3" id="KW-1185">Reference proteome</keyword>
<reference evidence="3" key="1">
    <citation type="submission" date="2016-10" db="EMBL/GenBank/DDBJ databases">
        <authorList>
            <person name="Varghese N."/>
            <person name="Submissions S."/>
        </authorList>
    </citation>
    <scope>NUCLEOTIDE SEQUENCE [LARGE SCALE GENOMIC DNA]</scope>
    <source>
        <strain evidence="3">CGMCC 1.7736</strain>
    </source>
</reference>
<gene>
    <name evidence="2" type="ORF">SAMN04487947_1192</name>
</gene>
<evidence type="ECO:0000313" key="2">
    <source>
        <dbReference type="EMBL" id="SFR41858.1"/>
    </source>
</evidence>